<evidence type="ECO:0000313" key="3">
    <source>
        <dbReference type="Proteomes" id="UP000094819"/>
    </source>
</evidence>
<evidence type="ECO:0000313" key="2">
    <source>
        <dbReference type="EMBL" id="ODO06177.1"/>
    </source>
</evidence>
<organism evidence="2 3">
    <name type="scientific">Cryptococcus wingfieldii CBS 7118</name>
    <dbReference type="NCBI Taxonomy" id="1295528"/>
    <lineage>
        <taxon>Eukaryota</taxon>
        <taxon>Fungi</taxon>
        <taxon>Dikarya</taxon>
        <taxon>Basidiomycota</taxon>
        <taxon>Agaricomycotina</taxon>
        <taxon>Tremellomycetes</taxon>
        <taxon>Tremellales</taxon>
        <taxon>Cryptococcaceae</taxon>
        <taxon>Cryptococcus</taxon>
    </lineage>
</organism>
<dbReference type="Proteomes" id="UP000094819">
    <property type="component" value="Unassembled WGS sequence"/>
</dbReference>
<feature type="region of interest" description="Disordered" evidence="1">
    <location>
        <begin position="98"/>
        <end position="139"/>
    </location>
</feature>
<dbReference type="RefSeq" id="XP_019034277.1">
    <property type="nucleotide sequence ID" value="XM_019173572.1"/>
</dbReference>
<feature type="compositionally biased region" description="Polar residues" evidence="1">
    <location>
        <begin position="98"/>
        <end position="119"/>
    </location>
</feature>
<reference evidence="2 3" key="1">
    <citation type="submission" date="2016-06" db="EMBL/GenBank/DDBJ databases">
        <title>Evolution of pathogenesis and genome organization in the Tremellales.</title>
        <authorList>
            <person name="Cuomo C."/>
            <person name="Litvintseva A."/>
            <person name="Heitman J."/>
            <person name="Chen Y."/>
            <person name="Sun S."/>
            <person name="Springer D."/>
            <person name="Dromer F."/>
            <person name="Young S."/>
            <person name="Zeng Q."/>
            <person name="Chapman S."/>
            <person name="Gujja S."/>
            <person name="Saif S."/>
            <person name="Birren B."/>
        </authorList>
    </citation>
    <scope>NUCLEOTIDE SEQUENCE [LARGE SCALE GENOMIC DNA]</scope>
    <source>
        <strain evidence="2 3">CBS 7118</strain>
    </source>
</reference>
<comment type="caution">
    <text evidence="2">The sequence shown here is derived from an EMBL/GenBank/DDBJ whole genome shotgun (WGS) entry which is preliminary data.</text>
</comment>
<dbReference type="OrthoDB" id="2576436at2759"/>
<proteinExistence type="predicted"/>
<gene>
    <name evidence="2" type="ORF">L198_01409</name>
</gene>
<dbReference type="GeneID" id="30190622"/>
<evidence type="ECO:0000256" key="1">
    <source>
        <dbReference type="SAM" id="MobiDB-lite"/>
    </source>
</evidence>
<name>A0A1E3K112_9TREE</name>
<protein>
    <submittedName>
        <fullName evidence="2">Uncharacterized protein</fullName>
    </submittedName>
</protein>
<dbReference type="EMBL" id="AWGH01000003">
    <property type="protein sequence ID" value="ODO06177.1"/>
    <property type="molecule type" value="Genomic_DNA"/>
</dbReference>
<keyword evidence="3" id="KW-1185">Reference proteome</keyword>
<sequence>MTSKEFGRTILVKASHNEVVKAQALLSYAESGMGAVDFAKAWEPPNSLITDRQEWLIDQAARCRLDATILMALAMAAHPPDSLQDLTNANMYTSSNVTATTSEGCQPYSPTQGEGNPSYPTRYWRHGDTHPPLTRWQSG</sequence>
<dbReference type="AlphaFoldDB" id="A0A1E3K112"/>
<accession>A0A1E3K112</accession>